<keyword evidence="6 8" id="KW-0503">Monooxygenase</keyword>
<dbReference type="Gene3D" id="1.10.630.10">
    <property type="entry name" value="Cytochrome P450"/>
    <property type="match status" value="1"/>
</dbReference>
<dbReference type="EMBL" id="PDCP01000038">
    <property type="protein sequence ID" value="PEG36027.1"/>
    <property type="molecule type" value="Genomic_DNA"/>
</dbReference>
<sequence length="439" mass="49013">MPPPATTTSVCDVPTPERSSPPPVRSPKLVAGVGFAICRRAAMRKWIKRYGRLFEINVPFFGRTVIVSDPPLARSVCTARGDAMVNVQPNLSNWFGPGSVFGLDGAFHHGRRRLLAPAFHGRALKVTEAIVEEQTLREIANWPENTEFRTLEPMTRITLNVILRTIFGAECAELDQLRALIPPYMTLGQRLAFVTAPPPWVRRLTPWSRLDEYRRAFDRIVGALIDRAASDLGDRTDVLALLVRSGQLTRQDVCDEVLTLIGAGHETTASALAWAFERLRRHPDVLAELVREADAGGGDFRRATISELLRVRTVIDVAGRRVHTPGFDLGNWRIPCGRNVIVRIVDIHENPALYADPEVFDPNRFRDARPTAGHWLAFGGGARRCIGAEYATTEMEVVLRTVLQHLRIHTDAAPDEKPRFRGVAHVPRLGGRIVVSRRR</sequence>
<evidence type="ECO:0000256" key="4">
    <source>
        <dbReference type="ARBA" id="ARBA00023002"/>
    </source>
</evidence>
<dbReference type="RefSeq" id="WP_097941834.1">
    <property type="nucleotide sequence ID" value="NZ_BLKS01000001.1"/>
</dbReference>
<keyword evidence="3 7" id="KW-0479">Metal-binding</keyword>
<reference evidence="10" key="3">
    <citation type="submission" date="2020-02" db="EMBL/GenBank/DDBJ databases">
        <authorList>
            <person name="Matsumoto Y."/>
            <person name="Motooka D."/>
            <person name="Nakamura S."/>
        </authorList>
    </citation>
    <scope>NUCLEOTIDE SEQUENCE</scope>
    <source>
        <strain evidence="10">JCM 6377</strain>
    </source>
</reference>
<dbReference type="Pfam" id="PF00067">
    <property type="entry name" value="p450"/>
    <property type="match status" value="1"/>
</dbReference>
<dbReference type="AlphaFoldDB" id="A0A2A7MX10"/>
<dbReference type="InterPro" id="IPR001128">
    <property type="entry name" value="Cyt_P450"/>
</dbReference>
<keyword evidence="5 7" id="KW-0408">Iron</keyword>
<evidence type="ECO:0000256" key="8">
    <source>
        <dbReference type="RuleBase" id="RU000461"/>
    </source>
</evidence>
<keyword evidence="4 8" id="KW-0560">Oxidoreductase</keyword>
<feature type="binding site" description="axial binding residue" evidence="7">
    <location>
        <position position="385"/>
    </location>
    <ligand>
        <name>heme</name>
        <dbReference type="ChEBI" id="CHEBI:30413"/>
    </ligand>
    <ligandPart>
        <name>Fe</name>
        <dbReference type="ChEBI" id="CHEBI:18248"/>
    </ligandPart>
</feature>
<dbReference type="Proteomes" id="UP000465302">
    <property type="component" value="Unassembled WGS sequence"/>
</dbReference>
<reference evidence="11 12" key="1">
    <citation type="submission" date="2017-10" db="EMBL/GenBank/DDBJ databases">
        <title>The new phylogeny of genus Mycobacterium.</title>
        <authorList>
            <person name="Tortoli E."/>
            <person name="Trovato A."/>
            <person name="Cirillo D.M."/>
        </authorList>
    </citation>
    <scope>NUCLEOTIDE SEQUENCE [LARGE SCALE GENOMIC DNA]</scope>
    <source>
        <strain evidence="11 12">CCUG37673</strain>
    </source>
</reference>
<dbReference type="PANTHER" id="PTHR24291">
    <property type="entry name" value="CYTOCHROME P450 FAMILY 4"/>
    <property type="match status" value="1"/>
</dbReference>
<organism evidence="11 12">
    <name type="scientific">Mycolicibacterium agri</name>
    <name type="common">Mycobacterium agri</name>
    <dbReference type="NCBI Taxonomy" id="36811"/>
    <lineage>
        <taxon>Bacteria</taxon>
        <taxon>Bacillati</taxon>
        <taxon>Actinomycetota</taxon>
        <taxon>Actinomycetes</taxon>
        <taxon>Mycobacteriales</taxon>
        <taxon>Mycobacteriaceae</taxon>
        <taxon>Mycolicibacterium</taxon>
    </lineage>
</organism>
<name>A0A2A7MX10_MYCAG</name>
<comment type="cofactor">
    <cofactor evidence="7">
        <name>heme</name>
        <dbReference type="ChEBI" id="CHEBI:30413"/>
    </cofactor>
</comment>
<evidence type="ECO:0000256" key="1">
    <source>
        <dbReference type="ARBA" id="ARBA00010617"/>
    </source>
</evidence>
<evidence type="ECO:0000256" key="6">
    <source>
        <dbReference type="ARBA" id="ARBA00023033"/>
    </source>
</evidence>
<dbReference type="InterPro" id="IPR050196">
    <property type="entry name" value="Cytochrome_P450_Monoox"/>
</dbReference>
<gene>
    <name evidence="11" type="ORF">CQY20_20030</name>
    <name evidence="10" type="ORF">MAGR_57800</name>
</gene>
<dbReference type="InterPro" id="IPR002401">
    <property type="entry name" value="Cyt_P450_E_grp-I"/>
</dbReference>
<evidence type="ECO:0000313" key="13">
    <source>
        <dbReference type="Proteomes" id="UP000465302"/>
    </source>
</evidence>
<dbReference type="Proteomes" id="UP000220914">
    <property type="component" value="Unassembled WGS sequence"/>
</dbReference>
<comment type="caution">
    <text evidence="11">The sequence shown here is derived from an EMBL/GenBank/DDBJ whole genome shotgun (WGS) entry which is preliminary data.</text>
</comment>
<evidence type="ECO:0000256" key="9">
    <source>
        <dbReference type="SAM" id="MobiDB-lite"/>
    </source>
</evidence>
<evidence type="ECO:0000313" key="12">
    <source>
        <dbReference type="Proteomes" id="UP000220914"/>
    </source>
</evidence>
<reference evidence="10 13" key="2">
    <citation type="journal article" date="2019" name="Emerg. Microbes Infect.">
        <title>Comprehensive subspecies identification of 175 nontuberculous mycobacteria species based on 7547 genomic profiles.</title>
        <authorList>
            <person name="Matsumoto Y."/>
            <person name="Kinjo T."/>
            <person name="Motooka D."/>
            <person name="Nabeya D."/>
            <person name="Jung N."/>
            <person name="Uechi K."/>
            <person name="Horii T."/>
            <person name="Iida T."/>
            <person name="Fujita J."/>
            <person name="Nakamura S."/>
        </authorList>
    </citation>
    <scope>NUCLEOTIDE SEQUENCE [LARGE SCALE GENOMIC DNA]</scope>
    <source>
        <strain evidence="10 13">JCM 6377</strain>
    </source>
</reference>
<evidence type="ECO:0000313" key="10">
    <source>
        <dbReference type="EMBL" id="GFG54339.1"/>
    </source>
</evidence>
<dbReference type="PRINTS" id="PR00385">
    <property type="entry name" value="P450"/>
</dbReference>
<dbReference type="GO" id="GO:0020037">
    <property type="term" value="F:heme binding"/>
    <property type="evidence" value="ECO:0007669"/>
    <property type="project" value="InterPro"/>
</dbReference>
<feature type="region of interest" description="Disordered" evidence="9">
    <location>
        <begin position="1"/>
        <end position="25"/>
    </location>
</feature>
<evidence type="ECO:0000256" key="3">
    <source>
        <dbReference type="ARBA" id="ARBA00022723"/>
    </source>
</evidence>
<dbReference type="PROSITE" id="PS00086">
    <property type="entry name" value="CYTOCHROME_P450"/>
    <property type="match status" value="1"/>
</dbReference>
<feature type="compositionally biased region" description="Polar residues" evidence="9">
    <location>
        <begin position="1"/>
        <end position="10"/>
    </location>
</feature>
<dbReference type="InterPro" id="IPR036396">
    <property type="entry name" value="Cyt_P450_sf"/>
</dbReference>
<keyword evidence="12" id="KW-1185">Reference proteome</keyword>
<dbReference type="PRINTS" id="PR00463">
    <property type="entry name" value="EP450I"/>
</dbReference>
<protein>
    <submittedName>
        <fullName evidence="11">Cytochrome P450</fullName>
    </submittedName>
</protein>
<accession>A0A2A7MX10</accession>
<dbReference type="GO" id="GO:0016705">
    <property type="term" value="F:oxidoreductase activity, acting on paired donors, with incorporation or reduction of molecular oxygen"/>
    <property type="evidence" value="ECO:0007669"/>
    <property type="project" value="InterPro"/>
</dbReference>
<dbReference type="EMBL" id="BLKS01000001">
    <property type="protein sequence ID" value="GFG54339.1"/>
    <property type="molecule type" value="Genomic_DNA"/>
</dbReference>
<dbReference type="GO" id="GO:0005506">
    <property type="term" value="F:iron ion binding"/>
    <property type="evidence" value="ECO:0007669"/>
    <property type="project" value="InterPro"/>
</dbReference>
<dbReference type="OrthoDB" id="7376058at2"/>
<evidence type="ECO:0000256" key="7">
    <source>
        <dbReference type="PIRSR" id="PIRSR602401-1"/>
    </source>
</evidence>
<evidence type="ECO:0000313" key="11">
    <source>
        <dbReference type="EMBL" id="PEG36027.1"/>
    </source>
</evidence>
<evidence type="ECO:0000256" key="2">
    <source>
        <dbReference type="ARBA" id="ARBA00022617"/>
    </source>
</evidence>
<dbReference type="InterPro" id="IPR017972">
    <property type="entry name" value="Cyt_P450_CS"/>
</dbReference>
<dbReference type="GO" id="GO:0004497">
    <property type="term" value="F:monooxygenase activity"/>
    <property type="evidence" value="ECO:0007669"/>
    <property type="project" value="UniProtKB-KW"/>
</dbReference>
<dbReference type="SUPFAM" id="SSF48264">
    <property type="entry name" value="Cytochrome P450"/>
    <property type="match status" value="1"/>
</dbReference>
<evidence type="ECO:0000256" key="5">
    <source>
        <dbReference type="ARBA" id="ARBA00023004"/>
    </source>
</evidence>
<keyword evidence="2 7" id="KW-0349">Heme</keyword>
<comment type="similarity">
    <text evidence="1 8">Belongs to the cytochrome P450 family.</text>
</comment>
<dbReference type="PANTHER" id="PTHR24291:SF50">
    <property type="entry name" value="BIFUNCTIONAL ALBAFLAVENONE MONOOXYGENASE_TERPENE SYNTHASE"/>
    <property type="match status" value="1"/>
</dbReference>
<proteinExistence type="inferred from homology"/>